<evidence type="ECO:0000256" key="3">
    <source>
        <dbReference type="ARBA" id="ARBA00022989"/>
    </source>
</evidence>
<dbReference type="Proteomes" id="UP001589828">
    <property type="component" value="Unassembled WGS sequence"/>
</dbReference>
<sequence>MHFKELTESQILALAVTAEEEDAHIYRDFAESLREEFPASAELFEKMASEEDGHRHRLIELYRTKFGNHIPLIRRQDVKGFYNRRPSWYRRSLRPEHAREEAALMEIEAQHFYETAAKQASDAAIRQLLGDLAQEESRHEEKAISINEAQTESGAVELELEAGRRMFVLRFVQPGLAGLMDGSVSTLAPLFAAAFATANTMATFKVGLAASVGAGISMGFAEALSDDGKLSGRGSPWLRGVVCGLMTTLGGLGHTIPFLISDFHSALVIACLVVAVELAVISWIRKRYMDTPLLSAIFQVVVGGVLVFLVGWLIGAG</sequence>
<dbReference type="PIRSF" id="PIRSF035918">
    <property type="entry name" value="UCP035918_rubreryth_DUF125"/>
    <property type="match status" value="1"/>
</dbReference>
<gene>
    <name evidence="7" type="primary">mbfA</name>
    <name evidence="7" type="ORF">ACFFGT_02620</name>
</gene>
<keyword evidence="3 5" id="KW-1133">Transmembrane helix</keyword>
<dbReference type="InterPro" id="IPR012347">
    <property type="entry name" value="Ferritin-like"/>
</dbReference>
<comment type="caution">
    <text evidence="7">The sequence shown here is derived from an EMBL/GenBank/DDBJ whole genome shotgun (WGS) entry which is preliminary data.</text>
</comment>
<dbReference type="Gene3D" id="1.20.1260.10">
    <property type="match status" value="2"/>
</dbReference>
<feature type="transmembrane region" description="Helical" evidence="5">
    <location>
        <begin position="202"/>
        <end position="225"/>
    </location>
</feature>
<evidence type="ECO:0000313" key="7">
    <source>
        <dbReference type="EMBL" id="MFC0513069.1"/>
    </source>
</evidence>
<evidence type="ECO:0000259" key="6">
    <source>
        <dbReference type="Pfam" id="PF02915"/>
    </source>
</evidence>
<organism evidence="7 8">
    <name type="scientific">Mucilaginibacter angelicae</name>
    <dbReference type="NCBI Taxonomy" id="869718"/>
    <lineage>
        <taxon>Bacteria</taxon>
        <taxon>Pseudomonadati</taxon>
        <taxon>Bacteroidota</taxon>
        <taxon>Sphingobacteriia</taxon>
        <taxon>Sphingobacteriales</taxon>
        <taxon>Sphingobacteriaceae</taxon>
        <taxon>Mucilaginibacter</taxon>
    </lineage>
</organism>
<keyword evidence="8" id="KW-1185">Reference proteome</keyword>
<accession>A0ABV6L127</accession>
<dbReference type="SUPFAM" id="SSF47240">
    <property type="entry name" value="Ferritin-like"/>
    <property type="match status" value="1"/>
</dbReference>
<dbReference type="PANTHER" id="PTHR33531:SF10">
    <property type="entry name" value="BLR7895 PROTEIN"/>
    <property type="match status" value="1"/>
</dbReference>
<dbReference type="Pfam" id="PF01988">
    <property type="entry name" value="VIT1"/>
    <property type="match status" value="1"/>
</dbReference>
<evidence type="ECO:0000256" key="5">
    <source>
        <dbReference type="SAM" id="Phobius"/>
    </source>
</evidence>
<feature type="transmembrane region" description="Helical" evidence="5">
    <location>
        <begin position="237"/>
        <end position="260"/>
    </location>
</feature>
<protein>
    <submittedName>
        <fullName evidence="7">Iron exporter MbfA</fullName>
    </submittedName>
</protein>
<proteinExistence type="predicted"/>
<feature type="domain" description="Rubrerythrin diiron-binding" evidence="6">
    <location>
        <begin position="11"/>
        <end position="143"/>
    </location>
</feature>
<keyword evidence="4 5" id="KW-0472">Membrane</keyword>
<dbReference type="InterPro" id="IPR009078">
    <property type="entry name" value="Ferritin-like_SF"/>
</dbReference>
<comment type="subcellular location">
    <subcellularLocation>
        <location evidence="1">Endomembrane system</location>
        <topology evidence="1">Multi-pass membrane protein</topology>
    </subcellularLocation>
</comment>
<evidence type="ECO:0000313" key="8">
    <source>
        <dbReference type="Proteomes" id="UP001589828"/>
    </source>
</evidence>
<dbReference type="InterPro" id="IPR003251">
    <property type="entry name" value="Rr_diiron-bd_dom"/>
</dbReference>
<dbReference type="PANTHER" id="PTHR33531">
    <property type="entry name" value="RUBRERYTHRIN SUBFAMILY"/>
    <property type="match status" value="1"/>
</dbReference>
<evidence type="ECO:0000256" key="1">
    <source>
        <dbReference type="ARBA" id="ARBA00004127"/>
    </source>
</evidence>
<dbReference type="InterPro" id="IPR017040">
    <property type="entry name" value="UCP035918_rubreryth/DUF125"/>
</dbReference>
<feature type="transmembrane region" description="Helical" evidence="5">
    <location>
        <begin position="296"/>
        <end position="315"/>
    </location>
</feature>
<feature type="transmembrane region" description="Helical" evidence="5">
    <location>
        <begin position="266"/>
        <end position="284"/>
    </location>
</feature>
<evidence type="ECO:0000256" key="4">
    <source>
        <dbReference type="ARBA" id="ARBA00023136"/>
    </source>
</evidence>
<dbReference type="Pfam" id="PF02915">
    <property type="entry name" value="Rubrerythrin"/>
    <property type="match status" value="1"/>
</dbReference>
<dbReference type="RefSeq" id="WP_377020942.1">
    <property type="nucleotide sequence ID" value="NZ_JBHLTS010000004.1"/>
</dbReference>
<dbReference type="NCBIfam" id="NF045676">
    <property type="entry name" value="FeExpMbfA"/>
    <property type="match status" value="1"/>
</dbReference>
<feature type="transmembrane region" description="Helical" evidence="5">
    <location>
        <begin position="174"/>
        <end position="196"/>
    </location>
</feature>
<evidence type="ECO:0000256" key="2">
    <source>
        <dbReference type="ARBA" id="ARBA00022692"/>
    </source>
</evidence>
<dbReference type="CDD" id="cd01045">
    <property type="entry name" value="Ferritin_like_AB"/>
    <property type="match status" value="1"/>
</dbReference>
<keyword evidence="2 5" id="KW-0812">Transmembrane</keyword>
<name>A0ABV6L127_9SPHI</name>
<dbReference type="EMBL" id="JBHLTS010000004">
    <property type="protein sequence ID" value="MFC0513069.1"/>
    <property type="molecule type" value="Genomic_DNA"/>
</dbReference>
<reference evidence="7 8" key="1">
    <citation type="submission" date="2024-09" db="EMBL/GenBank/DDBJ databases">
        <authorList>
            <person name="Sun Q."/>
            <person name="Mori K."/>
        </authorList>
    </citation>
    <scope>NUCLEOTIDE SEQUENCE [LARGE SCALE GENOMIC DNA]</scope>
    <source>
        <strain evidence="7 8">NCAIM B.02415</strain>
    </source>
</reference>
<dbReference type="InterPro" id="IPR008217">
    <property type="entry name" value="Ccc1_fam"/>
</dbReference>